<dbReference type="Pfam" id="PF04445">
    <property type="entry name" value="SAM_MT"/>
    <property type="match status" value="1"/>
</dbReference>
<dbReference type="HAMAP" id="MF_01523">
    <property type="entry name" value="16SrRNA_methyltr_J"/>
    <property type="match status" value="1"/>
</dbReference>
<comment type="subcellular location">
    <subcellularLocation>
        <location evidence="1">Cytoplasm</location>
    </subcellularLocation>
</comment>
<dbReference type="EMBL" id="NFIE01000032">
    <property type="protein sequence ID" value="OUN84256.1"/>
    <property type="molecule type" value="Genomic_DNA"/>
</dbReference>
<dbReference type="InterPro" id="IPR029063">
    <property type="entry name" value="SAM-dependent_MTases_sf"/>
</dbReference>
<reference evidence="3" key="1">
    <citation type="submission" date="2017-04" db="EMBL/GenBank/DDBJ databases">
        <title>Function of individual gut microbiota members based on whole genome sequencing of pure cultures obtained from chicken caecum.</title>
        <authorList>
            <person name="Medvecky M."/>
            <person name="Cejkova D."/>
            <person name="Polansky O."/>
            <person name="Karasova D."/>
            <person name="Kubasova T."/>
            <person name="Cizek A."/>
            <person name="Rychlik I."/>
        </authorList>
    </citation>
    <scope>NUCLEOTIDE SEQUENCE [LARGE SCALE GENOMIC DNA]</scope>
    <source>
        <strain evidence="3">An5</strain>
    </source>
</reference>
<organism evidence="2 3">
    <name type="scientific">[Collinsella] massiliensis</name>
    <dbReference type="NCBI Taxonomy" id="1232426"/>
    <lineage>
        <taxon>Bacteria</taxon>
        <taxon>Bacillati</taxon>
        <taxon>Actinomycetota</taxon>
        <taxon>Coriobacteriia</taxon>
        <taxon>Coriobacteriales</taxon>
        <taxon>Coriobacteriaceae</taxon>
        <taxon>Enorma</taxon>
    </lineage>
</organism>
<accession>A0A1Y3XFA1</accession>
<keyword evidence="1 2" id="KW-0489">Methyltransferase</keyword>
<dbReference type="PANTHER" id="PTHR36112:SF1">
    <property type="entry name" value="RIBOSOMAL RNA SMALL SUBUNIT METHYLTRANSFERASE J"/>
    <property type="match status" value="1"/>
</dbReference>
<keyword evidence="1" id="KW-0963">Cytoplasm</keyword>
<keyword evidence="1 2" id="KW-0808">Transferase</keyword>
<dbReference type="Proteomes" id="UP000195781">
    <property type="component" value="Unassembled WGS sequence"/>
</dbReference>
<comment type="caution">
    <text evidence="2">The sequence shown here is derived from an EMBL/GenBank/DDBJ whole genome shotgun (WGS) entry which is preliminary data.</text>
</comment>
<keyword evidence="3" id="KW-1185">Reference proteome</keyword>
<dbReference type="GO" id="GO:0005737">
    <property type="term" value="C:cytoplasm"/>
    <property type="evidence" value="ECO:0007669"/>
    <property type="project" value="UniProtKB-SubCell"/>
</dbReference>
<dbReference type="AlphaFoldDB" id="A0A1Y3XFA1"/>
<sequence>MSERDRTGERGGQLAIVLVPGGDEQAAERLAQCAQAPLLPADADLDAPAVPASFDITVRFDALGTCLLGDGMLLRPDLSAMAPRLKPGRLNRELLVRAAKVKRPADASPDARLPLAVDATAGLGEDALLLAAAGFSVLLFESDPVIAELLRDSLRRAAVAPEPELRAAAGRMRVAGEDSIAALPGLAPAPDVVYLDPMFPERRKSAAVKKKFQLIHRLERPCDDEDALVAAALAACPRKVVIKRPVKGPHLAGIKPSYSIAGKSVRYDVLAR</sequence>
<dbReference type="RefSeq" id="WP_019239799.1">
    <property type="nucleotide sequence ID" value="NZ_CABKRW010000047.1"/>
</dbReference>
<dbReference type="InterPro" id="IPR007536">
    <property type="entry name" value="16SrRNA_methylTrfase_J"/>
</dbReference>
<dbReference type="OrthoDB" id="3191794at2"/>
<proteinExistence type="inferred from homology"/>
<protein>
    <recommendedName>
        <fullName evidence="1">Ribosomal RNA small subunit methyltransferase J</fullName>
        <ecNumber evidence="1">2.1.1.242</ecNumber>
    </recommendedName>
    <alternativeName>
        <fullName evidence="1">16S rRNA m2G1516 methyltransferase</fullName>
    </alternativeName>
    <alternativeName>
        <fullName evidence="1">rRNA (guanine-N(2)-)-methyltransferase</fullName>
    </alternativeName>
</protein>
<evidence type="ECO:0000256" key="1">
    <source>
        <dbReference type="HAMAP-Rule" id="MF_01523"/>
    </source>
</evidence>
<dbReference type="Gene3D" id="3.40.50.150">
    <property type="entry name" value="Vaccinia Virus protein VP39"/>
    <property type="match status" value="1"/>
</dbReference>
<gene>
    <name evidence="1" type="primary">rsmJ</name>
    <name evidence="2" type="ORF">B5G02_09725</name>
</gene>
<comment type="function">
    <text evidence="1">Specifically methylates the guanosine in position 1516 of 16S rRNA.</text>
</comment>
<comment type="caution">
    <text evidence="1">Lacks conserved residue(s) required for the propagation of feature annotation.</text>
</comment>
<dbReference type="GO" id="GO:0008990">
    <property type="term" value="F:rRNA (guanine-N2-)-methyltransferase activity"/>
    <property type="evidence" value="ECO:0007669"/>
    <property type="project" value="UniProtKB-UniRule"/>
</dbReference>
<name>A0A1Y3XFA1_9ACTN</name>
<comment type="similarity">
    <text evidence="1">Belongs to the methyltransferase superfamily. RsmJ family.</text>
</comment>
<evidence type="ECO:0000313" key="2">
    <source>
        <dbReference type="EMBL" id="OUN84256.1"/>
    </source>
</evidence>
<comment type="catalytic activity">
    <reaction evidence="1">
        <text>guanosine(1516) in 16S rRNA + S-adenosyl-L-methionine = N(2)-methylguanosine(1516) in 16S rRNA + S-adenosyl-L-homocysteine + H(+)</text>
        <dbReference type="Rhea" id="RHEA:43220"/>
        <dbReference type="Rhea" id="RHEA-COMP:10412"/>
        <dbReference type="Rhea" id="RHEA-COMP:10413"/>
        <dbReference type="ChEBI" id="CHEBI:15378"/>
        <dbReference type="ChEBI" id="CHEBI:57856"/>
        <dbReference type="ChEBI" id="CHEBI:59789"/>
        <dbReference type="ChEBI" id="CHEBI:74269"/>
        <dbReference type="ChEBI" id="CHEBI:74481"/>
        <dbReference type="EC" id="2.1.1.242"/>
    </reaction>
</comment>
<feature type="binding site" evidence="1">
    <location>
        <position position="196"/>
    </location>
    <ligand>
        <name>S-adenosyl-L-methionine</name>
        <dbReference type="ChEBI" id="CHEBI:59789"/>
    </ligand>
</feature>
<dbReference type="EC" id="2.1.1.242" evidence="1"/>
<evidence type="ECO:0000313" key="3">
    <source>
        <dbReference type="Proteomes" id="UP000195781"/>
    </source>
</evidence>
<keyword evidence="1" id="KW-0698">rRNA processing</keyword>
<dbReference type="PANTHER" id="PTHR36112">
    <property type="entry name" value="RIBOSOMAL RNA SMALL SUBUNIT METHYLTRANSFERASE J"/>
    <property type="match status" value="1"/>
</dbReference>
<dbReference type="SUPFAM" id="SSF53335">
    <property type="entry name" value="S-adenosyl-L-methionine-dependent methyltransferases"/>
    <property type="match status" value="1"/>
</dbReference>
<keyword evidence="1" id="KW-0949">S-adenosyl-L-methionine</keyword>